<dbReference type="CDD" id="cd18080">
    <property type="entry name" value="TrmD-like"/>
    <property type="match status" value="1"/>
</dbReference>
<feature type="domain" description="tRNA methyltransferase TRMD/TRM10-type" evidence="15">
    <location>
        <begin position="1"/>
        <end position="228"/>
    </location>
</feature>
<dbReference type="AlphaFoldDB" id="A0AA35WYG7"/>
<dbReference type="EC" id="2.1.1.228" evidence="5"/>
<keyword evidence="7" id="KW-0963">Cytoplasm</keyword>
<dbReference type="FunFam" id="3.40.1280.10:FF:000001">
    <property type="entry name" value="tRNA (guanine-N(1)-)-methyltransferase"/>
    <property type="match status" value="1"/>
</dbReference>
<sequence length="256" mass="27966">MRFHILTLFPEAFAGAAEYSMMGRAVQRGLVSVNVVDIRQFTEDRHGTADDYQFGGGPGMVLKPEPTFAAVEKILASLPADDAANTPVVLTSPQGSRFNQRLVDEFAAAPALVIICGHYAGVDERIRTNLATHEVSIGDYVLTGGELPAMVMVDAVSRFIPDVVGSAENVQEDSITSGLLQHPLYTRPADFRGMEAPEILRSGNHAAIDQWRRRQSLERTFRLRPDLLPAAHLSNSDRAYLAQLGWPVDGNEPLAE</sequence>
<evidence type="ECO:0000256" key="7">
    <source>
        <dbReference type="ARBA" id="ARBA00022490"/>
    </source>
</evidence>
<evidence type="ECO:0000313" key="16">
    <source>
        <dbReference type="EMBL" id="CAI8031257.1"/>
    </source>
</evidence>
<evidence type="ECO:0000256" key="5">
    <source>
        <dbReference type="ARBA" id="ARBA00012807"/>
    </source>
</evidence>
<dbReference type="PIRSF" id="PIRSF000386">
    <property type="entry name" value="tRNA_mtase"/>
    <property type="match status" value="1"/>
</dbReference>
<organism evidence="16 17">
    <name type="scientific">Geodia barretti</name>
    <name type="common">Barrett's horny sponge</name>
    <dbReference type="NCBI Taxonomy" id="519541"/>
    <lineage>
        <taxon>Eukaryota</taxon>
        <taxon>Metazoa</taxon>
        <taxon>Porifera</taxon>
        <taxon>Demospongiae</taxon>
        <taxon>Heteroscleromorpha</taxon>
        <taxon>Tetractinellida</taxon>
        <taxon>Astrophorina</taxon>
        <taxon>Geodiidae</taxon>
        <taxon>Geodia</taxon>
    </lineage>
</organism>
<dbReference type="GO" id="GO:0002939">
    <property type="term" value="P:tRNA N1-guanine methylation"/>
    <property type="evidence" value="ECO:0007669"/>
    <property type="project" value="TreeGrafter"/>
</dbReference>
<evidence type="ECO:0000256" key="3">
    <source>
        <dbReference type="ARBA" id="ARBA00007630"/>
    </source>
</evidence>
<dbReference type="GO" id="GO:0052906">
    <property type="term" value="F:tRNA (guanine(37)-N1)-methyltransferase activity"/>
    <property type="evidence" value="ECO:0007669"/>
    <property type="project" value="UniProtKB-EC"/>
</dbReference>
<dbReference type="NCBIfam" id="TIGR00088">
    <property type="entry name" value="trmD"/>
    <property type="match status" value="1"/>
</dbReference>
<dbReference type="InterPro" id="IPR029026">
    <property type="entry name" value="tRNA_m1G_MTases_N"/>
</dbReference>
<dbReference type="NCBIfam" id="NF000648">
    <property type="entry name" value="PRK00026.1"/>
    <property type="match status" value="1"/>
</dbReference>
<dbReference type="InterPro" id="IPR029028">
    <property type="entry name" value="Alpha/beta_knot_MTases"/>
</dbReference>
<evidence type="ECO:0000256" key="2">
    <source>
        <dbReference type="ARBA" id="ARBA00004496"/>
    </source>
</evidence>
<evidence type="ECO:0000256" key="8">
    <source>
        <dbReference type="ARBA" id="ARBA00022603"/>
    </source>
</evidence>
<dbReference type="SUPFAM" id="SSF75217">
    <property type="entry name" value="alpha/beta knot"/>
    <property type="match status" value="1"/>
</dbReference>
<evidence type="ECO:0000256" key="6">
    <source>
        <dbReference type="ARBA" id="ARBA00014679"/>
    </source>
</evidence>
<evidence type="ECO:0000256" key="10">
    <source>
        <dbReference type="ARBA" id="ARBA00022691"/>
    </source>
</evidence>
<dbReference type="EMBL" id="CASHTH010002527">
    <property type="protein sequence ID" value="CAI8031257.1"/>
    <property type="molecule type" value="Genomic_DNA"/>
</dbReference>
<comment type="caution">
    <text evidence="16">The sequence shown here is derived from an EMBL/GenBank/DDBJ whole genome shotgun (WGS) entry which is preliminary data.</text>
</comment>
<comment type="function">
    <text evidence="1">Specifically methylates guanosine-37 in various tRNAs.</text>
</comment>
<dbReference type="Pfam" id="PF01746">
    <property type="entry name" value="tRNA_m1G_MT"/>
    <property type="match status" value="1"/>
</dbReference>
<protein>
    <recommendedName>
        <fullName evidence="6">tRNA (guanine-N(1)-)-methyltransferase</fullName>
        <ecNumber evidence="5">2.1.1.228</ecNumber>
    </recommendedName>
    <alternativeName>
        <fullName evidence="12">M1G-methyltransferase</fullName>
    </alternativeName>
    <alternativeName>
        <fullName evidence="13">tRNA [GM37] methyltransferase</fullName>
    </alternativeName>
</protein>
<evidence type="ECO:0000256" key="9">
    <source>
        <dbReference type="ARBA" id="ARBA00022679"/>
    </source>
</evidence>
<dbReference type="PANTHER" id="PTHR46417">
    <property type="entry name" value="TRNA (GUANINE-N(1)-)-METHYLTRANSFERASE"/>
    <property type="match status" value="1"/>
</dbReference>
<dbReference type="Proteomes" id="UP001174909">
    <property type="component" value="Unassembled WGS sequence"/>
</dbReference>
<accession>A0AA35WYG7</accession>
<keyword evidence="8" id="KW-0489">Methyltransferase</keyword>
<dbReference type="InterPro" id="IPR023148">
    <property type="entry name" value="tRNA_m1G_MeTrfase_C_sf"/>
</dbReference>
<dbReference type="FunFam" id="1.10.1270.20:FF:000001">
    <property type="entry name" value="tRNA (guanine-N(1)-)-methyltransferase"/>
    <property type="match status" value="1"/>
</dbReference>
<keyword evidence="17" id="KW-1185">Reference proteome</keyword>
<name>A0AA35WYG7_GEOBA</name>
<dbReference type="Gene3D" id="3.40.1280.10">
    <property type="match status" value="1"/>
</dbReference>
<proteinExistence type="inferred from homology"/>
<keyword evidence="9" id="KW-0808">Transferase</keyword>
<evidence type="ECO:0000313" key="17">
    <source>
        <dbReference type="Proteomes" id="UP001174909"/>
    </source>
</evidence>
<dbReference type="Gene3D" id="1.10.1270.20">
    <property type="entry name" value="tRNA(m1g37)methyltransferase, domain 2"/>
    <property type="match status" value="1"/>
</dbReference>
<comment type="catalytic activity">
    <reaction evidence="14">
        <text>guanosine(37) in tRNA + S-adenosyl-L-methionine = N(1)-methylguanosine(37) in tRNA + S-adenosyl-L-homocysteine + H(+)</text>
        <dbReference type="Rhea" id="RHEA:36899"/>
        <dbReference type="Rhea" id="RHEA-COMP:10145"/>
        <dbReference type="Rhea" id="RHEA-COMP:10147"/>
        <dbReference type="ChEBI" id="CHEBI:15378"/>
        <dbReference type="ChEBI" id="CHEBI:57856"/>
        <dbReference type="ChEBI" id="CHEBI:59789"/>
        <dbReference type="ChEBI" id="CHEBI:73542"/>
        <dbReference type="ChEBI" id="CHEBI:74269"/>
        <dbReference type="EC" id="2.1.1.228"/>
    </reaction>
</comment>
<evidence type="ECO:0000256" key="13">
    <source>
        <dbReference type="ARBA" id="ARBA00033392"/>
    </source>
</evidence>
<evidence type="ECO:0000256" key="1">
    <source>
        <dbReference type="ARBA" id="ARBA00002634"/>
    </source>
</evidence>
<comment type="subcellular location">
    <subcellularLocation>
        <location evidence="2">Cytoplasm</location>
    </subcellularLocation>
</comment>
<dbReference type="InterPro" id="IPR002649">
    <property type="entry name" value="tRNA_m1G_MeTrfase_TrmD"/>
</dbReference>
<reference evidence="16" key="1">
    <citation type="submission" date="2023-03" db="EMBL/GenBank/DDBJ databases">
        <authorList>
            <person name="Steffen K."/>
            <person name="Cardenas P."/>
        </authorList>
    </citation>
    <scope>NUCLEOTIDE SEQUENCE</scope>
</reference>
<evidence type="ECO:0000259" key="15">
    <source>
        <dbReference type="Pfam" id="PF01746"/>
    </source>
</evidence>
<gene>
    <name evidence="16" type="ORF">GBAR_LOCUS17747</name>
</gene>
<comment type="similarity">
    <text evidence="3">Belongs to the RNA methyltransferase TrmD family.</text>
</comment>
<evidence type="ECO:0000256" key="12">
    <source>
        <dbReference type="ARBA" id="ARBA00029736"/>
    </source>
</evidence>
<evidence type="ECO:0000256" key="11">
    <source>
        <dbReference type="ARBA" id="ARBA00022694"/>
    </source>
</evidence>
<evidence type="ECO:0000256" key="4">
    <source>
        <dbReference type="ARBA" id="ARBA00011738"/>
    </source>
</evidence>
<dbReference type="PANTHER" id="PTHR46417:SF1">
    <property type="entry name" value="TRNA (GUANINE-N(1)-)-METHYLTRANSFERASE"/>
    <property type="match status" value="1"/>
</dbReference>
<comment type="subunit">
    <text evidence="4">Homodimer.</text>
</comment>
<keyword evidence="10" id="KW-0949">S-adenosyl-L-methionine</keyword>
<keyword evidence="11" id="KW-0819">tRNA processing</keyword>
<dbReference type="GO" id="GO:0005829">
    <property type="term" value="C:cytosol"/>
    <property type="evidence" value="ECO:0007669"/>
    <property type="project" value="TreeGrafter"/>
</dbReference>
<dbReference type="HAMAP" id="MF_00605">
    <property type="entry name" value="TrmD"/>
    <property type="match status" value="1"/>
</dbReference>
<evidence type="ECO:0000256" key="14">
    <source>
        <dbReference type="ARBA" id="ARBA00047783"/>
    </source>
</evidence>
<dbReference type="InterPro" id="IPR016009">
    <property type="entry name" value="tRNA_MeTrfase_TRMD/TRM10"/>
</dbReference>